<proteinExistence type="predicted"/>
<comment type="caution">
    <text evidence="1">The sequence shown here is derived from an EMBL/GenBank/DDBJ whole genome shotgun (WGS) entry which is preliminary data.</text>
</comment>
<gene>
    <name evidence="1" type="ORF">NQ176_g5322</name>
</gene>
<sequence>MSPNVAALNFAVSGTTAFVLDVAAKRPYSWLPASAFLVIGIVHDLIKFQVYFRNPVAHFASAIVLAACCCRLNLLLVQLLLPRHVPKSAAESVTRYISWYEELSDILNTTILRGFRNMTDVRSLEKLGPELDPGRLARAFDQNWQKGNQNSQYFLIKVCVQTLSWPAFLGFIPRLFSGGFVFTQAFLLRYILLSDQPYTDVEFRATIVLCTAIIFFGNSISFGLFNFLSHRTQTALRGMLSLQAFRKIDVVDHKRENSSRELQLIERDIDTLCEGVKHIYQYFNDIIRLFSGITLLYMLAGPGCLIAIFAAAIVAVLASVWRRDFASAKSTQAKVSQQYMSELTSSLRQLQLIKMLGLASIMAEKLRRLHVAETKLWRMAKKKIRKITILAMTADACTPICLALYVYKSASGSIAEELLLPTLMISFHVEMALQQGVQRYGSSPRIFEAVNRLQAFLLQKEKVDQRLVEPLGEIAIECVGLAIAPEGCKNPLLEDINVSIAKAKVILAIGPSSSGKSTFLQALAGEADIVGGSIYMDEPAVAYCDQIPWLRNISIRENVVAGLEFENERYHLVLGLCLLDHDLQKLEQGDEYVVGVNGMNLSGGQRHRVALARALYSKVPTVILDDIFASLDPKSAISILYSLCAESFDVADQSLIFDGSGHVAIQDNTNDISDFRRMLPNLVSSQELNPEEEEHKQLTAILRSHRIRESLVHSTKEAPVSRADQNRQALVFFAKPFSHWLPLILVLVAVLQSAVENIPEYLTRLWIELCSTSVIVPILNALLFLADIFMQFVRRSLYDRLLVPQSQKDIGGSLVKAVFGSSLAYLGAVDTEYLLDQFVNPIFFQTRILTDYSFDRRLKQATTELPIRIEGTLYILMNVLFRSATILSGVPGGIYTLPAICVVFYMTYRSHINATRGLEQLNTQARGSLNQHVRETIDGIRHIRAFGWTEKNSQRTSELLKLSQQSFHSDSCLEDWLRLVFELYSCLIITVLVFFATSQKTGIGISFWSLQCIPHALSLLAFHLSPLDTALRHSFELKRMIESVPREINIDSAKIPPSWPERGQIVFQNVTARYRPAEVSPAALRNVSLTINAGEKVGIAGRTASGKSSLLLTLLGFLQYDGHVSIDGVDISTVNREVLRSRIITLTYEPLQLEGSVRYNLLPFKFQYLPNGVACIDDATVCNVLDNLGIWNLISERGGLDALLPTLRLSRAEMQLLGIARAILQHMHVRGKLVLMDEATSALDTKSDSRVQQALRNAFPDCTILVIAHRQFTIRDADKFIELSEGRIASIRDVAELEEEDEDEIRVSWDQLAESAGGGILQYIPPE</sequence>
<keyword evidence="2" id="KW-1185">Reference proteome</keyword>
<protein>
    <submittedName>
        <fullName evidence="1">Uncharacterized protein</fullName>
    </submittedName>
</protein>
<evidence type="ECO:0000313" key="2">
    <source>
        <dbReference type="Proteomes" id="UP001143910"/>
    </source>
</evidence>
<dbReference type="Proteomes" id="UP001143910">
    <property type="component" value="Unassembled WGS sequence"/>
</dbReference>
<name>A0ACC1NBH0_9HYPO</name>
<reference evidence="1" key="1">
    <citation type="submission" date="2022-08" db="EMBL/GenBank/DDBJ databases">
        <title>Genome Sequence of Lecanicillium fungicola.</title>
        <authorList>
            <person name="Buettner E."/>
        </authorList>
    </citation>
    <scope>NUCLEOTIDE SEQUENCE</scope>
    <source>
        <strain evidence="1">Babe33</strain>
    </source>
</reference>
<dbReference type="EMBL" id="JANJQO010000662">
    <property type="protein sequence ID" value="KAJ2975789.1"/>
    <property type="molecule type" value="Genomic_DNA"/>
</dbReference>
<evidence type="ECO:0000313" key="1">
    <source>
        <dbReference type="EMBL" id="KAJ2975789.1"/>
    </source>
</evidence>
<accession>A0ACC1NBH0</accession>
<organism evidence="1 2">
    <name type="scientific">Zarea fungicola</name>
    <dbReference type="NCBI Taxonomy" id="93591"/>
    <lineage>
        <taxon>Eukaryota</taxon>
        <taxon>Fungi</taxon>
        <taxon>Dikarya</taxon>
        <taxon>Ascomycota</taxon>
        <taxon>Pezizomycotina</taxon>
        <taxon>Sordariomycetes</taxon>
        <taxon>Hypocreomycetidae</taxon>
        <taxon>Hypocreales</taxon>
        <taxon>Cordycipitaceae</taxon>
        <taxon>Zarea</taxon>
    </lineage>
</organism>